<dbReference type="EMBL" id="CP090166">
    <property type="protein sequence ID" value="UJO16916.1"/>
    <property type="molecule type" value="Genomic_DNA"/>
</dbReference>
<dbReference type="RefSeq" id="XP_047761282.1">
    <property type="nucleotide sequence ID" value="XM_047903866.1"/>
</dbReference>
<name>A0A9Q8LGC5_PASFU</name>
<gene>
    <name evidence="1" type="ORF">CLAFUR5_04718</name>
</gene>
<dbReference type="AlphaFoldDB" id="A0A9Q8LGC5"/>
<organism evidence="1 2">
    <name type="scientific">Passalora fulva</name>
    <name type="common">Tomato leaf mold</name>
    <name type="synonym">Cladosporium fulvum</name>
    <dbReference type="NCBI Taxonomy" id="5499"/>
    <lineage>
        <taxon>Eukaryota</taxon>
        <taxon>Fungi</taxon>
        <taxon>Dikarya</taxon>
        <taxon>Ascomycota</taxon>
        <taxon>Pezizomycotina</taxon>
        <taxon>Dothideomycetes</taxon>
        <taxon>Dothideomycetidae</taxon>
        <taxon>Mycosphaerellales</taxon>
        <taxon>Mycosphaerellaceae</taxon>
        <taxon>Fulvia</taxon>
    </lineage>
</organism>
<accession>A0A9Q8LGC5</accession>
<reference evidence="1" key="2">
    <citation type="journal article" date="2022" name="Microb. Genom.">
        <title>A chromosome-scale genome assembly of the tomato pathogen Cladosporium fulvum reveals a compartmentalized genome architecture and the presence of a dispensable chromosome.</title>
        <authorList>
            <person name="Zaccaron A.Z."/>
            <person name="Chen L.H."/>
            <person name="Samaras A."/>
            <person name="Stergiopoulos I."/>
        </authorList>
    </citation>
    <scope>NUCLEOTIDE SEQUENCE</scope>
    <source>
        <strain evidence="1">Race5_Kim</strain>
    </source>
</reference>
<reference evidence="1" key="1">
    <citation type="submission" date="2021-12" db="EMBL/GenBank/DDBJ databases">
        <authorList>
            <person name="Zaccaron A."/>
            <person name="Stergiopoulos I."/>
        </authorList>
    </citation>
    <scope>NUCLEOTIDE SEQUENCE</scope>
    <source>
        <strain evidence="1">Race5_Kim</strain>
    </source>
</reference>
<dbReference type="KEGG" id="ffu:CLAFUR5_04718"/>
<sequence>MSAQYRPASYQVPMTMSHHEETMRSGFPGHDPESYQIRPVLTDLLDTLNMVSAYTTILTLATVEGSADSSFE</sequence>
<keyword evidence="2" id="KW-1185">Reference proteome</keyword>
<protein>
    <submittedName>
        <fullName evidence="1">Uncharacterized protein</fullName>
    </submittedName>
</protein>
<evidence type="ECO:0000313" key="2">
    <source>
        <dbReference type="Proteomes" id="UP000756132"/>
    </source>
</evidence>
<evidence type="ECO:0000313" key="1">
    <source>
        <dbReference type="EMBL" id="UJO16916.1"/>
    </source>
</evidence>
<proteinExistence type="predicted"/>
<dbReference type="GeneID" id="71984596"/>
<dbReference type="Proteomes" id="UP000756132">
    <property type="component" value="Chromosome 4"/>
</dbReference>